<name>W4K005_HETIT</name>
<dbReference type="InParanoid" id="W4K005"/>
<sequence length="157" mass="16297">MCATCLACGGLRGERVRVFLEPSCCLDTCVRGRTDVARVAAAGIIGARVTPFSGIFFVSPLLALPFTTAPAVLSSQHGLAAPSASPRVPLISQPCPRSLVRIPREPSASFAPSACRSSPFHHRARGVVLAAALHVLAVQISSQSETERVAEIAGPGI</sequence>
<dbReference type="AlphaFoldDB" id="W4K005"/>
<dbReference type="RefSeq" id="XP_009550402.1">
    <property type="nucleotide sequence ID" value="XM_009552107.1"/>
</dbReference>
<keyword evidence="2" id="KW-1185">Reference proteome</keyword>
<evidence type="ECO:0000313" key="1">
    <source>
        <dbReference type="EMBL" id="ETW78431.1"/>
    </source>
</evidence>
<organism evidence="1 2">
    <name type="scientific">Heterobasidion irregulare (strain TC 32-1)</name>
    <dbReference type="NCBI Taxonomy" id="747525"/>
    <lineage>
        <taxon>Eukaryota</taxon>
        <taxon>Fungi</taxon>
        <taxon>Dikarya</taxon>
        <taxon>Basidiomycota</taxon>
        <taxon>Agaricomycotina</taxon>
        <taxon>Agaricomycetes</taxon>
        <taxon>Russulales</taxon>
        <taxon>Bondarzewiaceae</taxon>
        <taxon>Heterobasidion</taxon>
        <taxon>Heterobasidion annosum species complex</taxon>
    </lineage>
</organism>
<dbReference type="HOGENOM" id="CLU_1678132_0_0_1"/>
<evidence type="ECO:0000313" key="2">
    <source>
        <dbReference type="Proteomes" id="UP000030671"/>
    </source>
</evidence>
<reference evidence="1 2" key="1">
    <citation type="journal article" date="2012" name="New Phytol.">
        <title>Insight into trade-off between wood decay and parasitism from the genome of a fungal forest pathogen.</title>
        <authorList>
            <person name="Olson A."/>
            <person name="Aerts A."/>
            <person name="Asiegbu F."/>
            <person name="Belbahri L."/>
            <person name="Bouzid O."/>
            <person name="Broberg A."/>
            <person name="Canback B."/>
            <person name="Coutinho P.M."/>
            <person name="Cullen D."/>
            <person name="Dalman K."/>
            <person name="Deflorio G."/>
            <person name="van Diepen L.T."/>
            <person name="Dunand C."/>
            <person name="Duplessis S."/>
            <person name="Durling M."/>
            <person name="Gonthier P."/>
            <person name="Grimwood J."/>
            <person name="Fossdal C.G."/>
            <person name="Hansson D."/>
            <person name="Henrissat B."/>
            <person name="Hietala A."/>
            <person name="Himmelstrand K."/>
            <person name="Hoffmeister D."/>
            <person name="Hogberg N."/>
            <person name="James T.Y."/>
            <person name="Karlsson M."/>
            <person name="Kohler A."/>
            <person name="Kues U."/>
            <person name="Lee Y.H."/>
            <person name="Lin Y.C."/>
            <person name="Lind M."/>
            <person name="Lindquist E."/>
            <person name="Lombard V."/>
            <person name="Lucas S."/>
            <person name="Lunden K."/>
            <person name="Morin E."/>
            <person name="Murat C."/>
            <person name="Park J."/>
            <person name="Raffaello T."/>
            <person name="Rouze P."/>
            <person name="Salamov A."/>
            <person name="Schmutz J."/>
            <person name="Solheim H."/>
            <person name="Stahlberg J."/>
            <person name="Velez H."/>
            <person name="de Vries R.P."/>
            <person name="Wiebenga A."/>
            <person name="Woodward S."/>
            <person name="Yakovlev I."/>
            <person name="Garbelotto M."/>
            <person name="Martin F."/>
            <person name="Grigoriev I.V."/>
            <person name="Stenlid J."/>
        </authorList>
    </citation>
    <scope>NUCLEOTIDE SEQUENCE [LARGE SCALE GENOMIC DNA]</scope>
    <source>
        <strain evidence="1 2">TC 32-1</strain>
    </source>
</reference>
<accession>W4K005</accession>
<protein>
    <submittedName>
        <fullName evidence="1">Uncharacterized protein</fullName>
    </submittedName>
</protein>
<gene>
    <name evidence="1" type="ORF">HETIRDRAFT_454373</name>
</gene>
<dbReference type="GeneID" id="20676499"/>
<dbReference type="EMBL" id="KI925462">
    <property type="protein sequence ID" value="ETW78431.1"/>
    <property type="molecule type" value="Genomic_DNA"/>
</dbReference>
<dbReference type="KEGG" id="hir:HETIRDRAFT_454373"/>
<dbReference type="Proteomes" id="UP000030671">
    <property type="component" value="Unassembled WGS sequence"/>
</dbReference>
<proteinExistence type="predicted"/>